<dbReference type="AlphaFoldDB" id="A0A0X3P0P9"/>
<accession>A0A0X3P0P9</accession>
<evidence type="ECO:0000313" key="1">
    <source>
        <dbReference type="EMBL" id="JAP44980.1"/>
    </source>
</evidence>
<sequence>MSSGGQKNSISCILPQYSLPLIHSSVLSDTLEITCAIQLSLCCETEAVIIFGFKQVFCEYNEENKTCSRNVIDNDTIVYSTTITKDAESKFYPEEYIFCNSMGSYLSIRIIWATDSDSNATEPTESQPSTSEIGLELTVTGMEESETSKMEIDVNASSAEERVSRTILPLLNIA</sequence>
<name>A0A0X3P0P9_SCHSO</name>
<dbReference type="EMBL" id="GEEE01018245">
    <property type="protein sequence ID" value="JAP44980.1"/>
    <property type="molecule type" value="Transcribed_RNA"/>
</dbReference>
<proteinExistence type="predicted"/>
<protein>
    <submittedName>
        <fullName evidence="1">Uncharacterized protein</fullName>
    </submittedName>
</protein>
<organism evidence="1">
    <name type="scientific">Schistocephalus solidus</name>
    <name type="common">Tapeworm</name>
    <dbReference type="NCBI Taxonomy" id="70667"/>
    <lineage>
        <taxon>Eukaryota</taxon>
        <taxon>Metazoa</taxon>
        <taxon>Spiralia</taxon>
        <taxon>Lophotrochozoa</taxon>
        <taxon>Platyhelminthes</taxon>
        <taxon>Cestoda</taxon>
        <taxon>Eucestoda</taxon>
        <taxon>Diphyllobothriidea</taxon>
        <taxon>Diphyllobothriidae</taxon>
        <taxon>Schistocephalus</taxon>
    </lineage>
</organism>
<gene>
    <name evidence="1" type="ORF">TR104662</name>
</gene>
<reference evidence="1" key="1">
    <citation type="submission" date="2016-01" db="EMBL/GenBank/DDBJ databases">
        <title>Reference transcriptome for the parasite Schistocephalus solidus: insights into the molecular evolution of parasitism.</title>
        <authorList>
            <person name="Hebert F.O."/>
            <person name="Grambauer S."/>
            <person name="Barber I."/>
            <person name="Landry C.R."/>
            <person name="Aubin-Horth N."/>
        </authorList>
    </citation>
    <scope>NUCLEOTIDE SEQUENCE</scope>
</reference>